<evidence type="ECO:0008006" key="4">
    <source>
        <dbReference type="Google" id="ProtNLM"/>
    </source>
</evidence>
<gene>
    <name evidence="2" type="ORF">QGN23_05890</name>
</gene>
<evidence type="ECO:0000313" key="3">
    <source>
        <dbReference type="Proteomes" id="UP001241656"/>
    </source>
</evidence>
<feature type="signal peptide" evidence="1">
    <location>
        <begin position="1"/>
        <end position="20"/>
    </location>
</feature>
<keyword evidence="3" id="KW-1185">Reference proteome</keyword>
<protein>
    <recommendedName>
        <fullName evidence="4">Transporter</fullName>
    </recommendedName>
</protein>
<dbReference type="RefSeq" id="WP_282906068.1">
    <property type="nucleotide sequence ID" value="NZ_CP124855.1"/>
</dbReference>
<accession>A0ABY8RG84</accession>
<reference evidence="2 3" key="1">
    <citation type="submission" date="2023-05" db="EMBL/GenBank/DDBJ databases">
        <title>Genomic insight into Chryseobacterium sp. wdc7 isolated forest soil (Gotjawal).</title>
        <authorList>
            <person name="Park S.-J."/>
        </authorList>
    </citation>
    <scope>NUCLEOTIDE SEQUENCE [LARGE SCALE GENOMIC DNA]</scope>
    <source>
        <strain evidence="3">wdc7</strain>
    </source>
</reference>
<feature type="chain" id="PRO_5046094636" description="Transporter" evidence="1">
    <location>
        <begin position="21"/>
        <end position="266"/>
    </location>
</feature>
<evidence type="ECO:0000256" key="1">
    <source>
        <dbReference type="SAM" id="SignalP"/>
    </source>
</evidence>
<name>A0ABY8RG84_9FLAO</name>
<dbReference type="Proteomes" id="UP001241656">
    <property type="component" value="Chromosome"/>
</dbReference>
<sequence>MKLNILILFSILFLSINVTAQESVNTKLDKDSVIASQTTVEFHSRIESMHRWRGNASSDRPTITGTLKVNLDKNKKWQAGIWGASAIADETSGVHYKEIDYFVVYQPNARFSVGIWDQFPMKNQVNPNIFDYGNSSTKHYIDLEMIYYFGDQFPLRLQTDIALYGNDFQTDEFGNKTRLYSTYIEGLYRLINTPKMRFGPFVGVGMSFKGNTMEYGDGKGNFDVVNVGVMAVRKVKVSNWQFPVTGVVFWNPSQKIARFQISANLF</sequence>
<dbReference type="EMBL" id="CP124855">
    <property type="protein sequence ID" value="WHF52806.1"/>
    <property type="molecule type" value="Genomic_DNA"/>
</dbReference>
<organism evidence="2 3">
    <name type="scientific">Chryseobacterium gotjawalense</name>
    <dbReference type="NCBI Taxonomy" id="3042315"/>
    <lineage>
        <taxon>Bacteria</taxon>
        <taxon>Pseudomonadati</taxon>
        <taxon>Bacteroidota</taxon>
        <taxon>Flavobacteriia</taxon>
        <taxon>Flavobacteriales</taxon>
        <taxon>Weeksellaceae</taxon>
        <taxon>Chryseobacterium group</taxon>
        <taxon>Chryseobacterium</taxon>
    </lineage>
</organism>
<proteinExistence type="predicted"/>
<evidence type="ECO:0000313" key="2">
    <source>
        <dbReference type="EMBL" id="WHF52806.1"/>
    </source>
</evidence>
<keyword evidence="1" id="KW-0732">Signal</keyword>